<feature type="region of interest" description="Disordered" evidence="2">
    <location>
        <begin position="424"/>
        <end position="454"/>
    </location>
</feature>
<evidence type="ECO:0000313" key="3">
    <source>
        <dbReference type="EMBL" id="KAJ4346427.1"/>
    </source>
</evidence>
<dbReference type="AlphaFoldDB" id="A0A9W8XCQ4"/>
<feature type="region of interest" description="Disordered" evidence="2">
    <location>
        <begin position="58"/>
        <end position="79"/>
    </location>
</feature>
<proteinExistence type="predicted"/>
<name>A0A9W8XCQ4_9PLEO</name>
<reference evidence="3" key="1">
    <citation type="submission" date="2022-10" db="EMBL/GenBank/DDBJ databases">
        <title>Tapping the CABI collections for fungal endophytes: first genome assemblies for Collariella, Neodidymelliopsis, Ascochyta clinopodiicola, Didymella pomorum, Didymosphaeria variabile, Neocosmospora piperis and Neocucurbitaria cava.</title>
        <authorList>
            <person name="Hill R."/>
        </authorList>
    </citation>
    <scope>NUCLEOTIDE SEQUENCE</scope>
    <source>
        <strain evidence="3">IMI 356815</strain>
    </source>
</reference>
<dbReference type="GeneID" id="80913886"/>
<feature type="compositionally biased region" description="Low complexity" evidence="2">
    <location>
        <begin position="243"/>
        <end position="263"/>
    </location>
</feature>
<accession>A0A9W8XCQ4</accession>
<feature type="region of interest" description="Disordered" evidence="2">
    <location>
        <begin position="595"/>
        <end position="624"/>
    </location>
</feature>
<dbReference type="OrthoDB" id="10583533at2759"/>
<keyword evidence="1" id="KW-0175">Coiled coil</keyword>
<evidence type="ECO:0000256" key="2">
    <source>
        <dbReference type="SAM" id="MobiDB-lite"/>
    </source>
</evidence>
<evidence type="ECO:0000256" key="1">
    <source>
        <dbReference type="SAM" id="Coils"/>
    </source>
</evidence>
<organism evidence="3 4">
    <name type="scientific">Didymosphaeria variabile</name>
    <dbReference type="NCBI Taxonomy" id="1932322"/>
    <lineage>
        <taxon>Eukaryota</taxon>
        <taxon>Fungi</taxon>
        <taxon>Dikarya</taxon>
        <taxon>Ascomycota</taxon>
        <taxon>Pezizomycotina</taxon>
        <taxon>Dothideomycetes</taxon>
        <taxon>Pleosporomycetidae</taxon>
        <taxon>Pleosporales</taxon>
        <taxon>Massarineae</taxon>
        <taxon>Didymosphaeriaceae</taxon>
        <taxon>Didymosphaeria</taxon>
    </lineage>
</organism>
<feature type="coiled-coil region" evidence="1">
    <location>
        <begin position="337"/>
        <end position="364"/>
    </location>
</feature>
<dbReference type="EMBL" id="JAPEUX010000008">
    <property type="protein sequence ID" value="KAJ4346427.1"/>
    <property type="molecule type" value="Genomic_DNA"/>
</dbReference>
<keyword evidence="4" id="KW-1185">Reference proteome</keyword>
<gene>
    <name evidence="3" type="ORF">N0V89_010356</name>
</gene>
<feature type="region of interest" description="Disordered" evidence="2">
    <location>
        <begin position="242"/>
        <end position="269"/>
    </location>
</feature>
<evidence type="ECO:0000313" key="4">
    <source>
        <dbReference type="Proteomes" id="UP001140513"/>
    </source>
</evidence>
<feature type="compositionally biased region" description="Basic and acidic residues" evidence="2">
    <location>
        <begin position="60"/>
        <end position="70"/>
    </location>
</feature>
<protein>
    <submittedName>
        <fullName evidence="3">Uncharacterized protein</fullName>
    </submittedName>
</protein>
<sequence length="624" mass="67664">MIMISLLSEACTKMGPEAFEIIKINMQSLRGETPSTVQEENAQLRADIELLMDCIGTEEDTQRQSEKESKMNPNRGVPDNSFTGVSYKPIIGGIAGKQQPCSIPKRAVRSYLFSPPSDVVSNNIAPEDQVHLQLIAKDIHELKELAMNAFEDRQKNFIDSNMKAMPRLPKQVSDVLGSLDATNKELIELLKPKTHTQIPGDVASAGSGVDPRARVEPGPFQFGNHNTVSAAPARFTFGDITQPSFGASSAPNAAAPGAAAGSSEQEPSKDDQIANLEMQLHRLRRLKEDNYEQFKNTQHEAAKTLHKIIREKDKEINQKNIQLTRKDLDISFKNGEIARMNAQVLSKDNEIKRLQDELKVKTREQPIPVGLLGSSKHVTGASSSSDSGIFGTTACPPGKQPASGSLFGSGKAVGESVFYNPKTGFSLGPPKDPAPGLSSSAARHSEPLPTSGPLFGARKKPGYGSLFAHVESSYVSPCDNDIFYQHRGQATFAQLLFGSTWKPSTGSSFATHGGLFSHVARPSDGQYTPGSVLGSAEYRDSEPFLTTGRALYNSLSHPPAAHRPFSITDSTTWHLPSTGGGSRLYGGFIPNRANHRERHEDVDLGHQNPRTAQAESGESDENEL</sequence>
<dbReference type="Proteomes" id="UP001140513">
    <property type="component" value="Unassembled WGS sequence"/>
</dbReference>
<dbReference type="RefSeq" id="XP_056066227.1">
    <property type="nucleotide sequence ID" value="XM_056219100.1"/>
</dbReference>
<comment type="caution">
    <text evidence="3">The sequence shown here is derived from an EMBL/GenBank/DDBJ whole genome shotgun (WGS) entry which is preliminary data.</text>
</comment>